<gene>
    <name evidence="1" type="ORF">GCM10011519_13590</name>
</gene>
<dbReference type="EMBL" id="BMKQ01000001">
    <property type="protein sequence ID" value="GGF41128.1"/>
    <property type="molecule type" value="Genomic_DNA"/>
</dbReference>
<proteinExistence type="predicted"/>
<comment type="caution">
    <text evidence="1">The sequence shown here is derived from an EMBL/GenBank/DDBJ whole genome shotgun (WGS) entry which is preliminary data.</text>
</comment>
<evidence type="ECO:0000313" key="2">
    <source>
        <dbReference type="Proteomes" id="UP000649179"/>
    </source>
</evidence>
<evidence type="ECO:0008006" key="3">
    <source>
        <dbReference type="Google" id="ProtNLM"/>
    </source>
</evidence>
<keyword evidence="2" id="KW-1185">Reference proteome</keyword>
<dbReference type="Proteomes" id="UP000649179">
    <property type="component" value="Unassembled WGS sequence"/>
</dbReference>
<organism evidence="1 2">
    <name type="scientific">Marmoricola endophyticus</name>
    <dbReference type="NCBI Taxonomy" id="2040280"/>
    <lineage>
        <taxon>Bacteria</taxon>
        <taxon>Bacillati</taxon>
        <taxon>Actinomycetota</taxon>
        <taxon>Actinomycetes</taxon>
        <taxon>Propionibacteriales</taxon>
        <taxon>Nocardioidaceae</taxon>
        <taxon>Marmoricola</taxon>
    </lineage>
</organism>
<dbReference type="AlphaFoldDB" id="A0A917F3D5"/>
<dbReference type="InterPro" id="IPR036286">
    <property type="entry name" value="LexA/Signal_pep-like_sf"/>
</dbReference>
<accession>A0A917F3D5</accession>
<dbReference type="GO" id="GO:0004252">
    <property type="term" value="F:serine-type endopeptidase activity"/>
    <property type="evidence" value="ECO:0007669"/>
    <property type="project" value="InterPro"/>
</dbReference>
<dbReference type="CDD" id="cd06530">
    <property type="entry name" value="S26_SPase_I"/>
    <property type="match status" value="1"/>
</dbReference>
<dbReference type="SUPFAM" id="SSF51306">
    <property type="entry name" value="LexA/Signal peptidase"/>
    <property type="match status" value="1"/>
</dbReference>
<sequence length="91" mass="10212">MLPTLVEGDRLLVRYDVVPRRGDVVVCRFPDATLAVKRATASVRGGWWVERDNPREGVDSALVGPVAPDDLLGVAVVRLWPRPRRLRRRGD</sequence>
<protein>
    <recommendedName>
        <fullName evidence="3">S26 family signal peptidase</fullName>
    </recommendedName>
</protein>
<evidence type="ECO:0000313" key="1">
    <source>
        <dbReference type="EMBL" id="GGF41128.1"/>
    </source>
</evidence>
<reference evidence="1" key="2">
    <citation type="submission" date="2020-09" db="EMBL/GenBank/DDBJ databases">
        <authorList>
            <person name="Sun Q."/>
            <person name="Zhou Y."/>
        </authorList>
    </citation>
    <scope>NUCLEOTIDE SEQUENCE</scope>
    <source>
        <strain evidence="1">CGMCC 1.16067</strain>
    </source>
</reference>
<dbReference type="Gene3D" id="2.10.109.10">
    <property type="entry name" value="Umud Fragment, subunit A"/>
    <property type="match status" value="1"/>
</dbReference>
<name>A0A917F3D5_9ACTN</name>
<dbReference type="InterPro" id="IPR019533">
    <property type="entry name" value="Peptidase_S26"/>
</dbReference>
<reference evidence="1" key="1">
    <citation type="journal article" date="2014" name="Int. J. Syst. Evol. Microbiol.">
        <title>Complete genome sequence of Corynebacterium casei LMG S-19264T (=DSM 44701T), isolated from a smear-ripened cheese.</title>
        <authorList>
            <consortium name="US DOE Joint Genome Institute (JGI-PGF)"/>
            <person name="Walter F."/>
            <person name="Albersmeier A."/>
            <person name="Kalinowski J."/>
            <person name="Ruckert C."/>
        </authorList>
    </citation>
    <scope>NUCLEOTIDE SEQUENCE</scope>
    <source>
        <strain evidence="1">CGMCC 1.16067</strain>
    </source>
</reference>
<dbReference type="GO" id="GO:0006465">
    <property type="term" value="P:signal peptide processing"/>
    <property type="evidence" value="ECO:0007669"/>
    <property type="project" value="InterPro"/>
</dbReference>